<dbReference type="EC" id="3.1.1.-" evidence="3"/>
<evidence type="ECO:0000256" key="1">
    <source>
        <dbReference type="ARBA" id="ARBA00005964"/>
    </source>
</evidence>
<feature type="domain" description="Carboxylesterase type B" evidence="4">
    <location>
        <begin position="23"/>
        <end position="514"/>
    </location>
</feature>
<dbReference type="RefSeq" id="XP_043005362.1">
    <property type="nucleotide sequence ID" value="XM_043157992.1"/>
</dbReference>
<reference evidence="5" key="1">
    <citation type="journal article" date="2021" name="Genome Biol. Evol.">
        <title>The assembled and annotated genome of the fairy-ring fungus Marasmius oreades.</title>
        <authorList>
            <person name="Hiltunen M."/>
            <person name="Ament-Velasquez S.L."/>
            <person name="Johannesson H."/>
        </authorList>
    </citation>
    <scope>NUCLEOTIDE SEQUENCE</scope>
    <source>
        <strain evidence="5">03SP1</strain>
    </source>
</reference>
<name>A0A9P7UQD2_9AGAR</name>
<dbReference type="InterPro" id="IPR019826">
    <property type="entry name" value="Carboxylesterase_B_AS"/>
</dbReference>
<dbReference type="PROSITE" id="PS00941">
    <property type="entry name" value="CARBOXYLESTERASE_B_2"/>
    <property type="match status" value="1"/>
</dbReference>
<evidence type="ECO:0000313" key="5">
    <source>
        <dbReference type="EMBL" id="KAG7088891.1"/>
    </source>
</evidence>
<dbReference type="Gene3D" id="3.40.50.1820">
    <property type="entry name" value="alpha/beta hydrolase"/>
    <property type="match status" value="1"/>
</dbReference>
<feature type="chain" id="PRO_5040540706" description="Carboxylic ester hydrolase" evidence="3">
    <location>
        <begin position="18"/>
        <end position="549"/>
    </location>
</feature>
<dbReference type="PROSITE" id="PS00122">
    <property type="entry name" value="CARBOXYLESTERASE_B_1"/>
    <property type="match status" value="1"/>
</dbReference>
<dbReference type="InterPro" id="IPR002018">
    <property type="entry name" value="CarbesteraseB"/>
</dbReference>
<evidence type="ECO:0000256" key="3">
    <source>
        <dbReference type="RuleBase" id="RU361235"/>
    </source>
</evidence>
<dbReference type="PANTHER" id="PTHR11559">
    <property type="entry name" value="CARBOXYLESTERASE"/>
    <property type="match status" value="1"/>
</dbReference>
<protein>
    <recommendedName>
        <fullName evidence="3">Carboxylic ester hydrolase</fullName>
        <ecNumber evidence="3">3.1.1.-</ecNumber>
    </recommendedName>
</protein>
<organism evidence="5 6">
    <name type="scientific">Marasmius oreades</name>
    <name type="common">fairy-ring Marasmius</name>
    <dbReference type="NCBI Taxonomy" id="181124"/>
    <lineage>
        <taxon>Eukaryota</taxon>
        <taxon>Fungi</taxon>
        <taxon>Dikarya</taxon>
        <taxon>Basidiomycota</taxon>
        <taxon>Agaricomycotina</taxon>
        <taxon>Agaricomycetes</taxon>
        <taxon>Agaricomycetidae</taxon>
        <taxon>Agaricales</taxon>
        <taxon>Marasmiineae</taxon>
        <taxon>Marasmiaceae</taxon>
        <taxon>Marasmius</taxon>
    </lineage>
</organism>
<dbReference type="OrthoDB" id="408631at2759"/>
<comment type="similarity">
    <text evidence="1 3">Belongs to the type-B carboxylesterase/lipase family.</text>
</comment>
<evidence type="ECO:0000256" key="2">
    <source>
        <dbReference type="ARBA" id="ARBA00022801"/>
    </source>
</evidence>
<evidence type="ECO:0000259" key="4">
    <source>
        <dbReference type="Pfam" id="PF00135"/>
    </source>
</evidence>
<gene>
    <name evidence="5" type="ORF">E1B28_012837</name>
</gene>
<dbReference type="GO" id="GO:0016787">
    <property type="term" value="F:hydrolase activity"/>
    <property type="evidence" value="ECO:0007669"/>
    <property type="project" value="UniProtKB-KW"/>
</dbReference>
<dbReference type="GeneID" id="66081912"/>
<keyword evidence="3" id="KW-0732">Signal</keyword>
<keyword evidence="6" id="KW-1185">Reference proteome</keyword>
<dbReference type="KEGG" id="more:E1B28_012837"/>
<comment type="caution">
    <text evidence="5">The sequence shown here is derived from an EMBL/GenBank/DDBJ whole genome shotgun (WGS) entry which is preliminary data.</text>
</comment>
<dbReference type="Pfam" id="PF00135">
    <property type="entry name" value="COesterase"/>
    <property type="match status" value="1"/>
</dbReference>
<feature type="signal peptide" evidence="3">
    <location>
        <begin position="1"/>
        <end position="17"/>
    </location>
</feature>
<proteinExistence type="inferred from homology"/>
<dbReference type="EMBL" id="CM032188">
    <property type="protein sequence ID" value="KAG7088891.1"/>
    <property type="molecule type" value="Genomic_DNA"/>
</dbReference>
<sequence>MHLGLWAVALQASIVLAASLAGPTVKLDSATVTGTSSGSVSRFLGIPFAKPPTGDRRFRLPESIDPYSTSFSATSMGPACPQQAVKLPDLTGLPADAANFVVNSIYGIIFPDDEDCLTINIIKPADATPTSNLPVVAWIFGGGFEVGSPQMYDGAVIVERSIALGQPVIYVSMNYRLTAFGFLAGKEVKAAGVGNLGLHDQREALRWIQKYISPFGGDPTKVTIWGESAGAMSVSLQMLADGGDTKGLFRAAFMQSGSPPPVGDITDGQKYYDALVQGTGCAGSSDTLACLRTVPYKRLKAAINDSPHILSYQSLNLAWLPRADGVFLSDTPQKLVQQGKVAQIPIVSSDCEDEGTLFSLSILNVTDEGQIRTYLKTNFFPTISDADLDTLLQAYPQDLTQGSPYDTGFLNALSPQFKRFASFQGDALFQAPRRFFLSARSGKQKMWSYLSKRGKVLPFLGAAQGSDLLNIYGGGELTDYLIRFATNLNPNGPGSTSWPEYTNLSPSLLTLTDSALVPIVITQDTYRMKGMSTVTNIMLANPLGIPPNV</sequence>
<dbReference type="Proteomes" id="UP001049176">
    <property type="component" value="Chromosome 8"/>
</dbReference>
<dbReference type="AlphaFoldDB" id="A0A9P7UQD2"/>
<dbReference type="SUPFAM" id="SSF53474">
    <property type="entry name" value="alpha/beta-Hydrolases"/>
    <property type="match status" value="1"/>
</dbReference>
<dbReference type="InterPro" id="IPR029058">
    <property type="entry name" value="AB_hydrolase_fold"/>
</dbReference>
<dbReference type="InterPro" id="IPR019819">
    <property type="entry name" value="Carboxylesterase_B_CS"/>
</dbReference>
<evidence type="ECO:0000313" key="6">
    <source>
        <dbReference type="Proteomes" id="UP001049176"/>
    </source>
</evidence>
<keyword evidence="2 3" id="KW-0378">Hydrolase</keyword>
<dbReference type="InterPro" id="IPR050309">
    <property type="entry name" value="Type-B_Carboxylest/Lipase"/>
</dbReference>
<accession>A0A9P7UQD2</accession>